<evidence type="ECO:0000313" key="1">
    <source>
        <dbReference type="EMBL" id="HJB57658.1"/>
    </source>
</evidence>
<dbReference type="Proteomes" id="UP000824208">
    <property type="component" value="Unassembled WGS sequence"/>
</dbReference>
<accession>A0A9D2S5F1</accession>
<gene>
    <name evidence="1" type="ORF">H9714_08920</name>
</gene>
<reference evidence="1" key="1">
    <citation type="journal article" date="2021" name="PeerJ">
        <title>Extensive microbial diversity within the chicken gut microbiome revealed by metagenomics and culture.</title>
        <authorList>
            <person name="Gilroy R."/>
            <person name="Ravi A."/>
            <person name="Getino M."/>
            <person name="Pursley I."/>
            <person name="Horton D.L."/>
            <person name="Alikhan N.F."/>
            <person name="Baker D."/>
            <person name="Gharbi K."/>
            <person name="Hall N."/>
            <person name="Watson M."/>
            <person name="Adriaenssens E.M."/>
            <person name="Foster-Nyarko E."/>
            <person name="Jarju S."/>
            <person name="Secka A."/>
            <person name="Antonio M."/>
            <person name="Oren A."/>
            <person name="Chaudhuri R.R."/>
            <person name="La Ragione R."/>
            <person name="Hildebrand F."/>
            <person name="Pallen M.J."/>
        </authorList>
    </citation>
    <scope>NUCLEOTIDE SEQUENCE</scope>
    <source>
        <strain evidence="1">CHK189-11263</strain>
    </source>
</reference>
<protein>
    <submittedName>
        <fullName evidence="1">Uncharacterized protein</fullName>
    </submittedName>
</protein>
<evidence type="ECO:0000313" key="2">
    <source>
        <dbReference type="Proteomes" id="UP000824208"/>
    </source>
</evidence>
<dbReference type="EMBL" id="DWYC01000081">
    <property type="protein sequence ID" value="HJB57658.1"/>
    <property type="molecule type" value="Genomic_DNA"/>
</dbReference>
<proteinExistence type="predicted"/>
<dbReference type="AlphaFoldDB" id="A0A9D2S5F1"/>
<organism evidence="1 2">
    <name type="scientific">Candidatus Flavonifractor intestinipullorum</name>
    <dbReference type="NCBI Taxonomy" id="2838587"/>
    <lineage>
        <taxon>Bacteria</taxon>
        <taxon>Bacillati</taxon>
        <taxon>Bacillota</taxon>
        <taxon>Clostridia</taxon>
        <taxon>Eubacteriales</taxon>
        <taxon>Oscillospiraceae</taxon>
        <taxon>Flavonifractor</taxon>
    </lineage>
</organism>
<name>A0A9D2S5F1_9FIRM</name>
<sequence>MEAYRLEEASALRELCLSRLGLSRSQVWASDIDCLHFHLRSGNAIFAGARLDRLRDCYQGRVSLRPEELAALAVRLGYHCNGTWRRTFRTVVLPAELLEQVREGPCLVLRCAHRSYRCGGGAVWSPALALGVRATPAESRYTRTLPARSAGE</sequence>
<comment type="caution">
    <text evidence="1">The sequence shown here is derived from an EMBL/GenBank/DDBJ whole genome shotgun (WGS) entry which is preliminary data.</text>
</comment>
<reference evidence="1" key="2">
    <citation type="submission" date="2021-04" db="EMBL/GenBank/DDBJ databases">
        <authorList>
            <person name="Gilroy R."/>
        </authorList>
    </citation>
    <scope>NUCLEOTIDE SEQUENCE</scope>
    <source>
        <strain evidence="1">CHK189-11263</strain>
    </source>
</reference>